<dbReference type="AlphaFoldDB" id="A0A1H9U547"/>
<evidence type="ECO:0000256" key="1">
    <source>
        <dbReference type="ARBA" id="ARBA00004684"/>
    </source>
</evidence>
<dbReference type="PROSITE" id="PS01045">
    <property type="entry name" value="SQUALEN_PHYTOEN_SYN_2"/>
    <property type="match status" value="1"/>
</dbReference>
<dbReference type="InterPro" id="IPR002060">
    <property type="entry name" value="Squ/phyt_synthse"/>
</dbReference>
<dbReference type="GO" id="GO:0004311">
    <property type="term" value="F:geranylgeranyl diphosphate synthase activity"/>
    <property type="evidence" value="ECO:0007669"/>
    <property type="project" value="InterPro"/>
</dbReference>
<dbReference type="RefSeq" id="WP_231910030.1">
    <property type="nucleotide sequence ID" value="NZ_CP047199.1"/>
</dbReference>
<dbReference type="InterPro" id="IPR019845">
    <property type="entry name" value="Squalene/phytoene_synthase_CS"/>
</dbReference>
<dbReference type="Pfam" id="PF00494">
    <property type="entry name" value="SQS_PSY"/>
    <property type="match status" value="1"/>
</dbReference>
<dbReference type="Proteomes" id="UP000198929">
    <property type="component" value="Unassembled WGS sequence"/>
</dbReference>
<evidence type="ECO:0000256" key="2">
    <source>
        <dbReference type="ARBA" id="ARBA00022679"/>
    </source>
</evidence>
<dbReference type="SFLD" id="SFLDG01018">
    <property type="entry name" value="Squalene/Phytoene_Synthase_Lik"/>
    <property type="match status" value="1"/>
</dbReference>
<dbReference type="CDD" id="cd00683">
    <property type="entry name" value="Trans_IPPS_HH"/>
    <property type="match status" value="1"/>
</dbReference>
<dbReference type="SFLD" id="SFLDS00005">
    <property type="entry name" value="Isoprenoid_Synthase_Type_I"/>
    <property type="match status" value="1"/>
</dbReference>
<dbReference type="UniPathway" id="UPA00799"/>
<keyword evidence="4" id="KW-1185">Reference proteome</keyword>
<sequence>MSDSDLSDTDYLRRYDDMADRAAAAVIAEYSTSFGMSSNLLSPAVRRDIRNLYAMVRIADEIVDGTASAAGVTDPSRALDSYEQQIRNAPNLRFHTDPVVHAYAQTARRCKFKDEHVAAFFRSMRRDLTQTQHTDETLDDYIYGSAEVIGLLCLAAFYADRTVSPQQYAELENGARSLGAAFQKINFLRDVREDTVSLGRTYFPGTEHQLNNAAKDEIVASIRKDLVVARGVIPELPLSARAGVLAATELFTELTELIDDIDATELVRTRISVPARRKALLIARSVARAPLLKGSSS</sequence>
<dbReference type="PANTHER" id="PTHR31480">
    <property type="entry name" value="BIFUNCTIONAL LYCOPENE CYCLASE/PHYTOENE SYNTHASE"/>
    <property type="match status" value="1"/>
</dbReference>
<dbReference type="STRING" id="1121357.SAMN05661109_01673"/>
<reference evidence="4" key="1">
    <citation type="submission" date="2016-10" db="EMBL/GenBank/DDBJ databases">
        <authorList>
            <person name="Varghese N."/>
            <person name="Submissions S."/>
        </authorList>
    </citation>
    <scope>NUCLEOTIDE SEQUENCE [LARGE SCALE GENOMIC DNA]</scope>
    <source>
        <strain evidence="4">DSM 20524</strain>
    </source>
</reference>
<accession>A0A1H9U547</accession>
<proteinExistence type="predicted"/>
<name>A0A1H9U547_9CORY</name>
<dbReference type="SUPFAM" id="SSF48576">
    <property type="entry name" value="Terpenoid synthases"/>
    <property type="match status" value="1"/>
</dbReference>
<dbReference type="EMBL" id="FOGQ01000007">
    <property type="protein sequence ID" value="SES04690.1"/>
    <property type="molecule type" value="Genomic_DNA"/>
</dbReference>
<dbReference type="InterPro" id="IPR008949">
    <property type="entry name" value="Isoprenoid_synthase_dom_sf"/>
</dbReference>
<gene>
    <name evidence="3" type="ORF">SAMN05661109_01673</name>
</gene>
<dbReference type="InterPro" id="IPR044843">
    <property type="entry name" value="Trans_IPPS_bact-type"/>
</dbReference>
<dbReference type="SFLD" id="SFLDG01212">
    <property type="entry name" value="Phytoene_synthase_like"/>
    <property type="match status" value="1"/>
</dbReference>
<dbReference type="Gene3D" id="1.10.600.10">
    <property type="entry name" value="Farnesyl Diphosphate Synthase"/>
    <property type="match status" value="1"/>
</dbReference>
<dbReference type="GO" id="GO:0051996">
    <property type="term" value="F:squalene synthase [NAD(P)H] activity"/>
    <property type="evidence" value="ECO:0007669"/>
    <property type="project" value="InterPro"/>
</dbReference>
<evidence type="ECO:0000313" key="3">
    <source>
        <dbReference type="EMBL" id="SES04690.1"/>
    </source>
</evidence>
<comment type="pathway">
    <text evidence="1">Carotenoid biosynthesis; phytoene biosynthesis.</text>
</comment>
<protein>
    <submittedName>
        <fullName evidence="3">Phytoene/squalene synthetase</fullName>
    </submittedName>
</protein>
<evidence type="ECO:0000313" key="4">
    <source>
        <dbReference type="Proteomes" id="UP000198929"/>
    </source>
</evidence>
<dbReference type="InterPro" id="IPR033904">
    <property type="entry name" value="Trans_IPPS_HH"/>
</dbReference>
<organism evidence="3 4">
    <name type="scientific">Corynebacterium cystitidis DSM 20524</name>
    <dbReference type="NCBI Taxonomy" id="1121357"/>
    <lineage>
        <taxon>Bacteria</taxon>
        <taxon>Bacillati</taxon>
        <taxon>Actinomycetota</taxon>
        <taxon>Actinomycetes</taxon>
        <taxon>Mycobacteriales</taxon>
        <taxon>Corynebacteriaceae</taxon>
        <taxon>Corynebacterium</taxon>
    </lineage>
</organism>
<dbReference type="GO" id="GO:0016117">
    <property type="term" value="P:carotenoid biosynthetic process"/>
    <property type="evidence" value="ECO:0007669"/>
    <property type="project" value="UniProtKB-ARBA"/>
</dbReference>
<keyword evidence="2" id="KW-0808">Transferase</keyword>